<dbReference type="GeneID" id="37035444"/>
<evidence type="ECO:0000256" key="3">
    <source>
        <dbReference type="ARBA" id="ARBA00022490"/>
    </source>
</evidence>
<keyword evidence="3" id="KW-0963">Cytoplasm</keyword>
<sequence>MSGWGSWLSGADTSATDSQPNFKAVSDTPQNALFAPLEKSDLEWTCAGGFTTETQVWYTILDDGAFATSQIIHSAIGLWYPQIQVTFKYFNPKTGQKIWKSASVSKFETPAPQGTGRDKSKQHDKRSCKGEQFSVIHNGTADGTESYTIEANMDAEVQLSYTFTKSAKHAGWKLGAGPEGGKSFFGSNTANPDGYVIHRFWPRTSTTGHLLIKGQAIDAKGQGMFIHAIQGMRPNLVASRWNFANFQSEDLAGVAAISMEFTTTSDYGGPVGSGTPKSGSQISQQGGQPNRTRETRTVTIGSISVGDELVAVTAGTRHGKTAAPGNSDTQVEHQKVKHDAETGYTIPEQLHFVWDGPLLVAGKSQSEKVRADLTADISAGKGLIERVDVLGEMPAMVRKVVNYVAGTKPYIWQSFLPAKLNLTLPESYKSDSASAGAHTVDGTWFGEFTFISEP</sequence>
<feature type="region of interest" description="Disordered" evidence="4">
    <location>
        <begin position="1"/>
        <end position="23"/>
    </location>
</feature>
<evidence type="ECO:0000256" key="4">
    <source>
        <dbReference type="SAM" id="MobiDB-lite"/>
    </source>
</evidence>
<evidence type="ECO:0000256" key="1">
    <source>
        <dbReference type="ARBA" id="ARBA00004496"/>
    </source>
</evidence>
<dbReference type="Pfam" id="PF08622">
    <property type="entry name" value="Svf1"/>
    <property type="match status" value="1"/>
</dbReference>
<comment type="subcellular location">
    <subcellularLocation>
        <location evidence="1">Cytoplasm</location>
    </subcellularLocation>
</comment>
<evidence type="ECO:0000259" key="6">
    <source>
        <dbReference type="Pfam" id="PF17187"/>
    </source>
</evidence>
<dbReference type="Proteomes" id="UP000245783">
    <property type="component" value="Unassembled WGS sequence"/>
</dbReference>
<dbReference type="EMBL" id="KZ819368">
    <property type="protein sequence ID" value="PWN43599.1"/>
    <property type="molecule type" value="Genomic_DNA"/>
</dbReference>
<dbReference type="OrthoDB" id="2590239at2759"/>
<dbReference type="STRING" id="1522189.A0A316W1P5"/>
<reference evidence="7 8" key="1">
    <citation type="journal article" date="2018" name="Mol. Biol. Evol.">
        <title>Broad Genomic Sampling Reveals a Smut Pathogenic Ancestry of the Fungal Clade Ustilaginomycotina.</title>
        <authorList>
            <person name="Kijpornyongpan T."/>
            <person name="Mondo S.J."/>
            <person name="Barry K."/>
            <person name="Sandor L."/>
            <person name="Lee J."/>
            <person name="Lipzen A."/>
            <person name="Pangilinan J."/>
            <person name="LaButti K."/>
            <person name="Hainaut M."/>
            <person name="Henrissat B."/>
            <person name="Grigoriev I.V."/>
            <person name="Spatafora J.W."/>
            <person name="Aime M.C."/>
        </authorList>
    </citation>
    <scope>NUCLEOTIDE SEQUENCE [LARGE SCALE GENOMIC DNA]</scope>
    <source>
        <strain evidence="7 8">MCA 4658</strain>
    </source>
</reference>
<evidence type="ECO:0000256" key="2">
    <source>
        <dbReference type="ARBA" id="ARBA00009069"/>
    </source>
</evidence>
<feature type="compositionally biased region" description="Low complexity" evidence="4">
    <location>
        <begin position="278"/>
        <end position="288"/>
    </location>
</feature>
<feature type="region of interest" description="Disordered" evidence="4">
    <location>
        <begin position="267"/>
        <end position="297"/>
    </location>
</feature>
<evidence type="ECO:0000259" key="5">
    <source>
        <dbReference type="Pfam" id="PF08622"/>
    </source>
</evidence>
<proteinExistence type="inferred from homology"/>
<evidence type="ECO:0000313" key="8">
    <source>
        <dbReference type="Proteomes" id="UP000245783"/>
    </source>
</evidence>
<dbReference type="GO" id="GO:0006979">
    <property type="term" value="P:response to oxidative stress"/>
    <property type="evidence" value="ECO:0007669"/>
    <property type="project" value="InterPro"/>
</dbReference>
<dbReference type="AlphaFoldDB" id="A0A316W1P5"/>
<evidence type="ECO:0000313" key="7">
    <source>
        <dbReference type="EMBL" id="PWN43599.1"/>
    </source>
</evidence>
<name>A0A316W1P5_9BASI</name>
<dbReference type="InterPro" id="IPR033394">
    <property type="entry name" value="Svf1-like_C"/>
</dbReference>
<feature type="region of interest" description="Disordered" evidence="4">
    <location>
        <begin position="107"/>
        <end position="129"/>
    </location>
</feature>
<accession>A0A316W1P5</accession>
<feature type="compositionally biased region" description="Basic and acidic residues" evidence="4">
    <location>
        <begin position="116"/>
        <end position="129"/>
    </location>
</feature>
<dbReference type="InterPro" id="IPR013931">
    <property type="entry name" value="Svf1-like_N"/>
</dbReference>
<dbReference type="GO" id="GO:0005737">
    <property type="term" value="C:cytoplasm"/>
    <property type="evidence" value="ECO:0007669"/>
    <property type="project" value="UniProtKB-SubCell"/>
</dbReference>
<dbReference type="InParanoid" id="A0A316W1P5"/>
<gene>
    <name evidence="7" type="ORF">IE81DRAFT_322257</name>
</gene>
<comment type="similarity">
    <text evidence="2">Belongs to the SVF1 family.</text>
</comment>
<feature type="compositionally biased region" description="Polar residues" evidence="4">
    <location>
        <begin position="11"/>
        <end position="23"/>
    </location>
</feature>
<dbReference type="PANTHER" id="PTHR47107:SF1">
    <property type="entry name" value="CERAMIDE-BINDING PROTEIN SVF1-RELATED"/>
    <property type="match status" value="1"/>
</dbReference>
<feature type="domain" description="Svf1-like N-terminal" evidence="5">
    <location>
        <begin position="52"/>
        <end position="230"/>
    </location>
</feature>
<feature type="domain" description="Svf1-like C-terminal" evidence="6">
    <location>
        <begin position="232"/>
        <end position="452"/>
    </location>
</feature>
<dbReference type="RefSeq" id="XP_025370759.1">
    <property type="nucleotide sequence ID" value="XM_025513574.1"/>
</dbReference>
<organism evidence="7 8">
    <name type="scientific">Ceraceosorus guamensis</name>
    <dbReference type="NCBI Taxonomy" id="1522189"/>
    <lineage>
        <taxon>Eukaryota</taxon>
        <taxon>Fungi</taxon>
        <taxon>Dikarya</taxon>
        <taxon>Basidiomycota</taxon>
        <taxon>Ustilaginomycotina</taxon>
        <taxon>Exobasidiomycetes</taxon>
        <taxon>Ceraceosorales</taxon>
        <taxon>Ceraceosoraceae</taxon>
        <taxon>Ceraceosorus</taxon>
    </lineage>
</organism>
<dbReference type="PANTHER" id="PTHR47107">
    <property type="entry name" value="SVF1-LIKE PROTEIN YDR222W-RELATED"/>
    <property type="match status" value="1"/>
</dbReference>
<dbReference type="InterPro" id="IPR051385">
    <property type="entry name" value="Ceramide-binding_SVF1"/>
</dbReference>
<keyword evidence="8" id="KW-1185">Reference proteome</keyword>
<protein>
    <submittedName>
        <fullName evidence="7">Oxidative stress survival, Svf1-like protein</fullName>
    </submittedName>
</protein>
<dbReference type="Pfam" id="PF17187">
    <property type="entry name" value="Svf1_C"/>
    <property type="match status" value="1"/>
</dbReference>
<dbReference type="SUPFAM" id="SSF159245">
    <property type="entry name" value="AttH-like"/>
    <property type="match status" value="1"/>
</dbReference>
<dbReference type="FunCoup" id="A0A316W1P5">
    <property type="interactions" value="21"/>
</dbReference>